<organism evidence="1 2">
    <name type="scientific">Saccharopolyspora cebuensis</name>
    <dbReference type="NCBI Taxonomy" id="418759"/>
    <lineage>
        <taxon>Bacteria</taxon>
        <taxon>Bacillati</taxon>
        <taxon>Actinomycetota</taxon>
        <taxon>Actinomycetes</taxon>
        <taxon>Pseudonocardiales</taxon>
        <taxon>Pseudonocardiaceae</taxon>
        <taxon>Saccharopolyspora</taxon>
    </lineage>
</organism>
<proteinExistence type="predicted"/>
<name>A0ABV4CJL9_9PSEU</name>
<sequence>MVPELTLAPHSPSLAELLPKHEASLSDAHDRARRLAAVIATAA</sequence>
<evidence type="ECO:0000313" key="1">
    <source>
        <dbReference type="EMBL" id="MEY8041295.1"/>
    </source>
</evidence>
<dbReference type="RefSeq" id="WP_345364157.1">
    <property type="nucleotide sequence ID" value="NZ_BAABII010000010.1"/>
</dbReference>
<dbReference type="Proteomes" id="UP001564626">
    <property type="component" value="Unassembled WGS sequence"/>
</dbReference>
<keyword evidence="2" id="KW-1185">Reference proteome</keyword>
<comment type="caution">
    <text evidence="1">The sequence shown here is derived from an EMBL/GenBank/DDBJ whole genome shotgun (WGS) entry which is preliminary data.</text>
</comment>
<gene>
    <name evidence="1" type="ORF">AB8O55_17970</name>
</gene>
<dbReference type="EMBL" id="JBGEHV010000034">
    <property type="protein sequence ID" value="MEY8041295.1"/>
    <property type="molecule type" value="Genomic_DNA"/>
</dbReference>
<accession>A0ABV4CJL9</accession>
<evidence type="ECO:0000313" key="2">
    <source>
        <dbReference type="Proteomes" id="UP001564626"/>
    </source>
</evidence>
<reference evidence="1 2" key="1">
    <citation type="submission" date="2024-08" db="EMBL/GenBank/DDBJ databases">
        <title>Genome mining of Saccharopolyspora cebuensis PGLac3 from Nigerian medicinal plant.</title>
        <authorList>
            <person name="Ezeobiora C.E."/>
            <person name="Igbokwe N.H."/>
            <person name="Amin D.H."/>
            <person name="Mendie U.E."/>
        </authorList>
    </citation>
    <scope>NUCLEOTIDE SEQUENCE [LARGE SCALE GENOMIC DNA]</scope>
    <source>
        <strain evidence="1 2">PGLac3</strain>
    </source>
</reference>
<protein>
    <submittedName>
        <fullName evidence="1">Uncharacterized protein</fullName>
    </submittedName>
</protein>